<evidence type="ECO:0000256" key="1">
    <source>
        <dbReference type="SAM" id="Phobius"/>
    </source>
</evidence>
<dbReference type="Proteomes" id="UP000531216">
    <property type="component" value="Unassembled WGS sequence"/>
</dbReference>
<keyword evidence="1" id="KW-1133">Transmembrane helix</keyword>
<reference evidence="2 3" key="1">
    <citation type="submission" date="2020-08" db="EMBL/GenBank/DDBJ databases">
        <title>Genomic Encyclopedia of Type Strains, Phase IV (KMG-IV): sequencing the most valuable type-strain genomes for metagenomic binning, comparative biology and taxonomic classification.</title>
        <authorList>
            <person name="Goeker M."/>
        </authorList>
    </citation>
    <scope>NUCLEOTIDE SEQUENCE [LARGE SCALE GENOMIC DNA]</scope>
    <source>
        <strain evidence="2 3">DSM 25024</strain>
    </source>
</reference>
<keyword evidence="1" id="KW-0812">Transmembrane</keyword>
<evidence type="ECO:0000313" key="3">
    <source>
        <dbReference type="Proteomes" id="UP000531216"/>
    </source>
</evidence>
<feature type="transmembrane region" description="Helical" evidence="1">
    <location>
        <begin position="16"/>
        <end position="33"/>
    </location>
</feature>
<feature type="transmembrane region" description="Helical" evidence="1">
    <location>
        <begin position="53"/>
        <end position="74"/>
    </location>
</feature>
<sequence>MWLNDRLGAATKWRPILYLVGWALIGAALVAAFNSFTAHPPPSWKGRISTEFLLFHAGFITIAVAMGLSLVMTLEHRRWRFLLGPALNAPLVILTLQSGQLFAANFPDPVCGREAGCFVLGVSPASIDIVFEIWRAPCAYSLFLTRFGTGIEMNYSEDGSYLSNPHLLLSGNERILVLARGGYLVDAFEISTGRIMSDFVSWAQPDRDAAMLGNSEAIRRLLDENK</sequence>
<dbReference type="AlphaFoldDB" id="A0A7W6FSE9"/>
<name>A0A7W6FSE9_9HYPH</name>
<keyword evidence="3" id="KW-1185">Reference proteome</keyword>
<evidence type="ECO:0000313" key="2">
    <source>
        <dbReference type="EMBL" id="MBB3934064.1"/>
    </source>
</evidence>
<accession>A0A7W6FSE9</accession>
<gene>
    <name evidence="2" type="ORF">GGR05_000175</name>
</gene>
<comment type="caution">
    <text evidence="2">The sequence shown here is derived from an EMBL/GenBank/DDBJ whole genome shotgun (WGS) entry which is preliminary data.</text>
</comment>
<protein>
    <submittedName>
        <fullName evidence="2">Uncharacterized protein</fullName>
    </submittedName>
</protein>
<dbReference type="RefSeq" id="WP_175526791.1">
    <property type="nucleotide sequence ID" value="NZ_FOOA01000004.1"/>
</dbReference>
<dbReference type="EMBL" id="JACIDO010000001">
    <property type="protein sequence ID" value="MBB3934064.1"/>
    <property type="molecule type" value="Genomic_DNA"/>
</dbReference>
<proteinExistence type="predicted"/>
<keyword evidence="1" id="KW-0472">Membrane</keyword>
<organism evidence="2 3">
    <name type="scientific">Aureimonas phyllosphaerae</name>
    <dbReference type="NCBI Taxonomy" id="1166078"/>
    <lineage>
        <taxon>Bacteria</taxon>
        <taxon>Pseudomonadati</taxon>
        <taxon>Pseudomonadota</taxon>
        <taxon>Alphaproteobacteria</taxon>
        <taxon>Hyphomicrobiales</taxon>
        <taxon>Aurantimonadaceae</taxon>
        <taxon>Aureimonas</taxon>
    </lineage>
</organism>